<dbReference type="Gene3D" id="1.10.10.60">
    <property type="entry name" value="Homeodomain-like"/>
    <property type="match status" value="1"/>
</dbReference>
<dbReference type="GO" id="GO:0005634">
    <property type="term" value="C:nucleus"/>
    <property type="evidence" value="ECO:0007669"/>
    <property type="project" value="UniProtKB-SubCell"/>
</dbReference>
<feature type="region of interest" description="Disordered" evidence="8">
    <location>
        <begin position="266"/>
        <end position="293"/>
    </location>
</feature>
<dbReference type="InterPro" id="IPR001356">
    <property type="entry name" value="HD"/>
</dbReference>
<keyword evidence="4 6" id="KW-0371">Homeobox</keyword>
<dbReference type="STRING" id="51511.ENSCSAVP00000013567"/>
<dbReference type="PRINTS" id="PR00024">
    <property type="entry name" value="HOMEOBOX"/>
</dbReference>
<evidence type="ECO:0000313" key="10">
    <source>
        <dbReference type="Ensembl" id="ENSCSAVP00000013567.1"/>
    </source>
</evidence>
<keyword evidence="3 6" id="KW-0238">DNA-binding</keyword>
<evidence type="ECO:0000256" key="2">
    <source>
        <dbReference type="ARBA" id="ARBA00010341"/>
    </source>
</evidence>
<dbReference type="HOGENOM" id="CLU_700111_0_0_1"/>
<dbReference type="AlphaFoldDB" id="H2Z7K5"/>
<proteinExistence type="inferred from homology"/>
<dbReference type="PANTHER" id="PTHR24332">
    <property type="entry name" value="HOMEOBOX PROTEIN CDX"/>
    <property type="match status" value="1"/>
</dbReference>
<dbReference type="eggNOG" id="KOG0848">
    <property type="taxonomic scope" value="Eukaryota"/>
</dbReference>
<evidence type="ECO:0000313" key="11">
    <source>
        <dbReference type="Proteomes" id="UP000007875"/>
    </source>
</evidence>
<dbReference type="InterPro" id="IPR017970">
    <property type="entry name" value="Homeobox_CS"/>
</dbReference>
<feature type="region of interest" description="Disordered" evidence="8">
    <location>
        <begin position="355"/>
        <end position="380"/>
    </location>
</feature>
<dbReference type="SUPFAM" id="SSF46689">
    <property type="entry name" value="Homeodomain-like"/>
    <property type="match status" value="1"/>
</dbReference>
<accession>H2Z7K5</accession>
<dbReference type="GO" id="GO:0009948">
    <property type="term" value="P:anterior/posterior axis specification"/>
    <property type="evidence" value="ECO:0007669"/>
    <property type="project" value="TreeGrafter"/>
</dbReference>
<reference evidence="10" key="3">
    <citation type="submission" date="2025-09" db="UniProtKB">
        <authorList>
            <consortium name="Ensembl"/>
        </authorList>
    </citation>
    <scope>IDENTIFICATION</scope>
</reference>
<evidence type="ECO:0000256" key="5">
    <source>
        <dbReference type="ARBA" id="ARBA00023242"/>
    </source>
</evidence>
<feature type="compositionally biased region" description="Basic and acidic residues" evidence="8">
    <location>
        <begin position="272"/>
        <end position="281"/>
    </location>
</feature>
<dbReference type="FunFam" id="1.10.10.60:FF:000909">
    <property type="match status" value="1"/>
</dbReference>
<dbReference type="Ensembl" id="ENSCSAVT00000013723.1">
    <property type="protein sequence ID" value="ENSCSAVP00000013567.1"/>
    <property type="gene ID" value="ENSCSAVG00000007948.1"/>
</dbReference>
<protein>
    <recommendedName>
        <fullName evidence="9">Homeobox domain-containing protein</fullName>
    </recommendedName>
</protein>
<evidence type="ECO:0000256" key="7">
    <source>
        <dbReference type="RuleBase" id="RU000682"/>
    </source>
</evidence>
<dbReference type="InterPro" id="IPR009057">
    <property type="entry name" value="Homeodomain-like_sf"/>
</dbReference>
<dbReference type="PROSITE" id="PS50071">
    <property type="entry name" value="HOMEOBOX_2"/>
    <property type="match status" value="1"/>
</dbReference>
<dbReference type="Pfam" id="PF00046">
    <property type="entry name" value="Homeodomain"/>
    <property type="match status" value="1"/>
</dbReference>
<dbReference type="InterPro" id="IPR020479">
    <property type="entry name" value="HD_metazoa"/>
</dbReference>
<name>H2Z7K5_CIOSA</name>
<dbReference type="GO" id="GO:0000981">
    <property type="term" value="F:DNA-binding transcription factor activity, RNA polymerase II-specific"/>
    <property type="evidence" value="ECO:0007669"/>
    <property type="project" value="InterPro"/>
</dbReference>
<dbReference type="PROSITE" id="PS00027">
    <property type="entry name" value="HOMEOBOX_1"/>
    <property type="match status" value="1"/>
</dbReference>
<dbReference type="GO" id="GO:0030154">
    <property type="term" value="P:cell differentiation"/>
    <property type="evidence" value="ECO:0007669"/>
    <property type="project" value="TreeGrafter"/>
</dbReference>
<dbReference type="OMA" id="PPYNDEY"/>
<feature type="domain" description="Homeobox" evidence="9">
    <location>
        <begin position="209"/>
        <end position="269"/>
    </location>
</feature>
<dbReference type="GO" id="GO:0009887">
    <property type="term" value="P:animal organ morphogenesis"/>
    <property type="evidence" value="ECO:0007669"/>
    <property type="project" value="TreeGrafter"/>
</dbReference>
<sequence>MLCYAIDQQKSSIGQNNMYRNPTPDPNPSPTSNQGFFQNYPPKDDVASRYSVPNYAPHQPVPPSAEHFYPISGDYVSHFPTQPPTHLESTSWGAGGYSGSTFAPVMNSTWDVNTPFHSAHHPIISSTGATYQIPSTISPTTAGNGDGSPGTVPTTLTGIECFATPPEMHGAPGLSALHAAPLPVQRRPYEWINKNAYQNTPTQQVGKTRTKDKYRVVYSDHQRLELEKEFRFSRYITIRRKAELAGHLCLSERQIKIWFQNRRAKERKATKKTGEPSKEHELEEDGADDDGHDHGVVTSSPIQHMQNPFISPDMAREHAILEPRDVGIAHAPYYDIHANNSLSYTQLTPTDTKPIIPGKNHRSLSSSSDDVTHAMTSQGV</sequence>
<dbReference type="GeneTree" id="ENSGT00940000164078"/>
<comment type="similarity">
    <text evidence="2">Belongs to the Caudal homeobox family.</text>
</comment>
<comment type="subcellular location">
    <subcellularLocation>
        <location evidence="1 6 7">Nucleus</location>
    </subcellularLocation>
</comment>
<evidence type="ECO:0000256" key="1">
    <source>
        <dbReference type="ARBA" id="ARBA00004123"/>
    </source>
</evidence>
<dbReference type="InterPro" id="IPR047152">
    <property type="entry name" value="Caudal_homeobox"/>
</dbReference>
<dbReference type="GO" id="GO:0000977">
    <property type="term" value="F:RNA polymerase II transcription regulatory region sequence-specific DNA binding"/>
    <property type="evidence" value="ECO:0007669"/>
    <property type="project" value="TreeGrafter"/>
</dbReference>
<dbReference type="CDD" id="cd00086">
    <property type="entry name" value="homeodomain"/>
    <property type="match status" value="1"/>
</dbReference>
<evidence type="ECO:0000256" key="6">
    <source>
        <dbReference type="PROSITE-ProRule" id="PRU00108"/>
    </source>
</evidence>
<feature type="region of interest" description="Disordered" evidence="8">
    <location>
        <begin position="13"/>
        <end position="59"/>
    </location>
</feature>
<evidence type="ECO:0000256" key="8">
    <source>
        <dbReference type="SAM" id="MobiDB-lite"/>
    </source>
</evidence>
<reference evidence="11" key="1">
    <citation type="submission" date="2003-08" db="EMBL/GenBank/DDBJ databases">
        <authorList>
            <person name="Birren B."/>
            <person name="Nusbaum C."/>
            <person name="Abebe A."/>
            <person name="Abouelleil A."/>
            <person name="Adekoya E."/>
            <person name="Ait-zahra M."/>
            <person name="Allen N."/>
            <person name="Allen T."/>
            <person name="An P."/>
            <person name="Anderson M."/>
            <person name="Anderson S."/>
            <person name="Arachchi H."/>
            <person name="Armbruster J."/>
            <person name="Bachantsang P."/>
            <person name="Baldwin J."/>
            <person name="Barry A."/>
            <person name="Bayul T."/>
            <person name="Blitshsteyn B."/>
            <person name="Bloom T."/>
            <person name="Blye J."/>
            <person name="Boguslavskiy L."/>
            <person name="Borowsky M."/>
            <person name="Boukhgalter B."/>
            <person name="Brunache A."/>
            <person name="Butler J."/>
            <person name="Calixte N."/>
            <person name="Calvo S."/>
            <person name="Camarata J."/>
            <person name="Campo K."/>
            <person name="Chang J."/>
            <person name="Cheshatsang Y."/>
            <person name="Citroen M."/>
            <person name="Collymore A."/>
            <person name="Considine T."/>
            <person name="Cook A."/>
            <person name="Cooke P."/>
            <person name="Corum B."/>
            <person name="Cuomo C."/>
            <person name="David R."/>
            <person name="Dawoe T."/>
            <person name="Degray S."/>
            <person name="Dodge S."/>
            <person name="Dooley K."/>
            <person name="Dorje P."/>
            <person name="Dorjee K."/>
            <person name="Dorris L."/>
            <person name="Duffey N."/>
            <person name="Dupes A."/>
            <person name="Elkins T."/>
            <person name="Engels R."/>
            <person name="Erickson J."/>
            <person name="Farina A."/>
            <person name="Faro S."/>
            <person name="Ferreira P."/>
            <person name="Fischer H."/>
            <person name="Fitzgerald M."/>
            <person name="Foley K."/>
            <person name="Gage D."/>
            <person name="Galagan J."/>
            <person name="Gearin G."/>
            <person name="Gnerre S."/>
            <person name="Gnirke A."/>
            <person name="Goyette A."/>
            <person name="Graham J."/>
            <person name="Grandbois E."/>
            <person name="Gyaltsen K."/>
            <person name="Hafez N."/>
            <person name="Hagopian D."/>
            <person name="Hagos B."/>
            <person name="Hall J."/>
            <person name="Hatcher B."/>
            <person name="Heller A."/>
            <person name="Higgins H."/>
            <person name="Honan T."/>
            <person name="Horn A."/>
            <person name="Houde N."/>
            <person name="Hughes L."/>
            <person name="Hulme W."/>
            <person name="Husby E."/>
            <person name="Iliev I."/>
            <person name="Jaffe D."/>
            <person name="Jones C."/>
            <person name="Kamal M."/>
            <person name="Kamat A."/>
            <person name="Kamvysselis M."/>
            <person name="Karlsson E."/>
            <person name="Kells C."/>
            <person name="Kieu A."/>
            <person name="Kisner P."/>
            <person name="Kodira C."/>
            <person name="Kulbokas E."/>
            <person name="Labutti K."/>
            <person name="Lama D."/>
            <person name="Landers T."/>
            <person name="Leger J."/>
            <person name="Levine S."/>
            <person name="Lewis D."/>
            <person name="Lewis T."/>
            <person name="Lindblad-toh K."/>
            <person name="Liu X."/>
            <person name="Lokyitsang T."/>
            <person name="Lokyitsang Y."/>
            <person name="Lucien O."/>
            <person name="Lui A."/>
            <person name="Ma L.J."/>
            <person name="Mabbitt R."/>
            <person name="Macdonald J."/>
            <person name="Maclean C."/>
            <person name="Major J."/>
            <person name="Manning J."/>
            <person name="Marabella R."/>
            <person name="Maru K."/>
            <person name="Matthews C."/>
            <person name="Mauceli E."/>
            <person name="Mccarthy M."/>
            <person name="Mcdonough S."/>
            <person name="Mcghee T."/>
            <person name="Meldrim J."/>
            <person name="Meneus L."/>
            <person name="Mesirov J."/>
            <person name="Mihalev A."/>
            <person name="Mihova T."/>
            <person name="Mikkelsen T."/>
            <person name="Mlenga V."/>
            <person name="Moru K."/>
            <person name="Mozes J."/>
            <person name="Mulrain L."/>
            <person name="Munson G."/>
            <person name="Naylor J."/>
            <person name="Newes C."/>
            <person name="Nguyen C."/>
            <person name="Nguyen N."/>
            <person name="Nguyen T."/>
            <person name="Nicol R."/>
            <person name="Nielsen C."/>
            <person name="Nizzari M."/>
            <person name="Norbu C."/>
            <person name="Norbu N."/>
            <person name="O'donnell P."/>
            <person name="Okoawo O."/>
            <person name="O'leary S."/>
            <person name="Omotosho B."/>
            <person name="O'neill K."/>
            <person name="Osman S."/>
            <person name="Parker S."/>
            <person name="Perrin D."/>
            <person name="Phunkhang P."/>
            <person name="Piqani B."/>
            <person name="Purcell S."/>
            <person name="Rachupka T."/>
            <person name="Ramasamy U."/>
            <person name="Rameau R."/>
            <person name="Ray V."/>
            <person name="Raymond C."/>
            <person name="Retta R."/>
            <person name="Richardson S."/>
            <person name="Rise C."/>
            <person name="Rodriguez J."/>
            <person name="Rogers J."/>
            <person name="Rogov P."/>
            <person name="Rutman M."/>
            <person name="Schupbach R."/>
            <person name="Seaman C."/>
            <person name="Settipalli S."/>
            <person name="Sharpe T."/>
            <person name="Sheridan J."/>
            <person name="Sherpa N."/>
            <person name="Shi J."/>
            <person name="Smirnov S."/>
            <person name="Smith C."/>
            <person name="Sougnez C."/>
            <person name="Spencer B."/>
            <person name="Stalker J."/>
            <person name="Stange-thomann N."/>
            <person name="Stavropoulos S."/>
            <person name="Stetson K."/>
            <person name="Stone C."/>
            <person name="Stone S."/>
            <person name="Stubbs M."/>
            <person name="Talamas J."/>
            <person name="Tchuinga P."/>
            <person name="Tenzing P."/>
            <person name="Tesfaye S."/>
            <person name="Theodore J."/>
            <person name="Thoulutsang Y."/>
            <person name="Topham K."/>
            <person name="Towey S."/>
            <person name="Tsamla T."/>
            <person name="Tsomo N."/>
            <person name="Vallee D."/>
            <person name="Vassiliev H."/>
            <person name="Venkataraman V."/>
            <person name="Vinson J."/>
            <person name="Vo A."/>
            <person name="Wade C."/>
            <person name="Wang S."/>
            <person name="Wangchuk T."/>
            <person name="Wangdi T."/>
            <person name="Whittaker C."/>
            <person name="Wilkinson J."/>
            <person name="Wu Y."/>
            <person name="Wyman D."/>
            <person name="Yadav S."/>
            <person name="Yang S."/>
            <person name="Yang X."/>
            <person name="Yeager S."/>
            <person name="Yee E."/>
            <person name="Young G."/>
            <person name="Zainoun J."/>
            <person name="Zembeck L."/>
            <person name="Zimmer A."/>
            <person name="Zody M."/>
            <person name="Lander E."/>
        </authorList>
    </citation>
    <scope>NUCLEOTIDE SEQUENCE [LARGE SCALE GENOMIC DNA]</scope>
</reference>
<keyword evidence="5 6" id="KW-0539">Nucleus</keyword>
<dbReference type="PANTHER" id="PTHR24332:SF9">
    <property type="entry name" value="HOMEOTIC PROTEIN CAUDAL"/>
    <property type="match status" value="1"/>
</dbReference>
<evidence type="ECO:0000256" key="3">
    <source>
        <dbReference type="ARBA" id="ARBA00023125"/>
    </source>
</evidence>
<dbReference type="InParanoid" id="H2Z7K5"/>
<feature type="DNA-binding region" description="Homeobox" evidence="6">
    <location>
        <begin position="211"/>
        <end position="270"/>
    </location>
</feature>
<feature type="compositionally biased region" description="Polar residues" evidence="8">
    <location>
        <begin position="363"/>
        <end position="380"/>
    </location>
</feature>
<organism evidence="10 11">
    <name type="scientific">Ciona savignyi</name>
    <name type="common">Pacific transparent sea squirt</name>
    <dbReference type="NCBI Taxonomy" id="51511"/>
    <lineage>
        <taxon>Eukaryota</taxon>
        <taxon>Metazoa</taxon>
        <taxon>Chordata</taxon>
        <taxon>Tunicata</taxon>
        <taxon>Ascidiacea</taxon>
        <taxon>Phlebobranchia</taxon>
        <taxon>Cionidae</taxon>
        <taxon>Ciona</taxon>
    </lineage>
</organism>
<evidence type="ECO:0000256" key="4">
    <source>
        <dbReference type="ARBA" id="ARBA00023155"/>
    </source>
</evidence>
<keyword evidence="11" id="KW-1185">Reference proteome</keyword>
<reference evidence="10" key="2">
    <citation type="submission" date="2025-08" db="UniProtKB">
        <authorList>
            <consortium name="Ensembl"/>
        </authorList>
    </citation>
    <scope>IDENTIFICATION</scope>
</reference>
<dbReference type="SMART" id="SM00389">
    <property type="entry name" value="HOX"/>
    <property type="match status" value="1"/>
</dbReference>
<evidence type="ECO:0000259" key="9">
    <source>
        <dbReference type="PROSITE" id="PS50071"/>
    </source>
</evidence>
<dbReference type="Proteomes" id="UP000007875">
    <property type="component" value="Unassembled WGS sequence"/>
</dbReference>